<feature type="compositionally biased region" description="Low complexity" evidence="8">
    <location>
        <begin position="1"/>
        <end position="13"/>
    </location>
</feature>
<keyword evidence="6 7" id="KW-0472">Membrane</keyword>
<evidence type="ECO:0000256" key="5">
    <source>
        <dbReference type="ARBA" id="ARBA00022989"/>
    </source>
</evidence>
<evidence type="ECO:0000256" key="2">
    <source>
        <dbReference type="ARBA" id="ARBA00022448"/>
    </source>
</evidence>
<evidence type="ECO:0000313" key="11">
    <source>
        <dbReference type="Proteomes" id="UP001596523"/>
    </source>
</evidence>
<dbReference type="InterPro" id="IPR000515">
    <property type="entry name" value="MetI-like"/>
</dbReference>
<reference evidence="11" key="1">
    <citation type="journal article" date="2019" name="Int. J. Syst. Evol. Microbiol.">
        <title>The Global Catalogue of Microorganisms (GCM) 10K type strain sequencing project: providing services to taxonomists for standard genome sequencing and annotation.</title>
        <authorList>
            <consortium name="The Broad Institute Genomics Platform"/>
            <consortium name="The Broad Institute Genome Sequencing Center for Infectious Disease"/>
            <person name="Wu L."/>
            <person name="Ma J."/>
        </authorList>
    </citation>
    <scope>NUCLEOTIDE SEQUENCE [LARGE SCALE GENOMIC DNA]</scope>
    <source>
        <strain evidence="11">SYNS20</strain>
    </source>
</reference>
<feature type="transmembrane region" description="Helical" evidence="7">
    <location>
        <begin position="301"/>
        <end position="323"/>
    </location>
</feature>
<dbReference type="InterPro" id="IPR050809">
    <property type="entry name" value="UgpAE/MalFG_permease"/>
</dbReference>
<dbReference type="Proteomes" id="UP001596523">
    <property type="component" value="Unassembled WGS sequence"/>
</dbReference>
<organism evidence="10 11">
    <name type="scientific">Streptomyces monticola</name>
    <dbReference type="NCBI Taxonomy" id="2666263"/>
    <lineage>
        <taxon>Bacteria</taxon>
        <taxon>Bacillati</taxon>
        <taxon>Actinomycetota</taxon>
        <taxon>Actinomycetes</taxon>
        <taxon>Kitasatosporales</taxon>
        <taxon>Streptomycetaceae</taxon>
        <taxon>Streptomyces</taxon>
    </lineage>
</organism>
<keyword evidence="4 7" id="KW-0812">Transmembrane</keyword>
<dbReference type="PANTHER" id="PTHR43227:SF8">
    <property type="entry name" value="DIACETYLCHITOBIOSE UPTAKE SYSTEM PERMEASE PROTEIN DASB"/>
    <property type="match status" value="1"/>
</dbReference>
<evidence type="ECO:0000313" key="10">
    <source>
        <dbReference type="EMBL" id="MFC7303511.1"/>
    </source>
</evidence>
<evidence type="ECO:0000256" key="4">
    <source>
        <dbReference type="ARBA" id="ARBA00022692"/>
    </source>
</evidence>
<evidence type="ECO:0000256" key="8">
    <source>
        <dbReference type="SAM" id="MobiDB-lite"/>
    </source>
</evidence>
<evidence type="ECO:0000256" key="3">
    <source>
        <dbReference type="ARBA" id="ARBA00022475"/>
    </source>
</evidence>
<comment type="caution">
    <text evidence="10">The sequence shown here is derived from an EMBL/GenBank/DDBJ whole genome shotgun (WGS) entry which is preliminary data.</text>
</comment>
<evidence type="ECO:0000256" key="7">
    <source>
        <dbReference type="RuleBase" id="RU363032"/>
    </source>
</evidence>
<name>A0ABW2JDQ1_9ACTN</name>
<protein>
    <submittedName>
        <fullName evidence="10">Carbohydrate ABC transporter permease</fullName>
    </submittedName>
</protein>
<comment type="subcellular location">
    <subcellularLocation>
        <location evidence="1 7">Cell membrane</location>
        <topology evidence="1 7">Multi-pass membrane protein</topology>
    </subcellularLocation>
</comment>
<dbReference type="InterPro" id="IPR035906">
    <property type="entry name" value="MetI-like_sf"/>
</dbReference>
<dbReference type="Pfam" id="PF00528">
    <property type="entry name" value="BPD_transp_1"/>
    <property type="match status" value="1"/>
</dbReference>
<keyword evidence="11" id="KW-1185">Reference proteome</keyword>
<feature type="region of interest" description="Disordered" evidence="8">
    <location>
        <begin position="1"/>
        <end position="44"/>
    </location>
</feature>
<evidence type="ECO:0000259" key="9">
    <source>
        <dbReference type="PROSITE" id="PS50928"/>
    </source>
</evidence>
<keyword evidence="3" id="KW-1003">Cell membrane</keyword>
<sequence>MTDATTGAGAVAGPDLTTAATSTTEQAPRVRRRVPTRSPYRAPSGGRLGRPLAALPWALPAFLFVGVLLVYPFFRSLYGSFFDDNGFTSSFTGLDNYARLADDPIFGRSLLNTVLWVAGTLLLPVLAGLLVAVATHRMRFGGLAQLVIVLPYALAPAATAVLWNFMLTSDGAVNQVLRAVGLDSWAQSWLLEWPQNTLSMIAASTWQATGINVVLFVIGLRAIPQETVEAAQLDGAKGWRMFRYITLPQLRALTVVVVGMAIVNSLKAFDMIWVITKGGPSRSSETLALTMYREAFRLFHVGYGSAIALVLSVVVVASSWMYLRRQMPESAAGART</sequence>
<gene>
    <name evidence="10" type="ORF">ACFQVC_04680</name>
</gene>
<feature type="transmembrane region" description="Helical" evidence="7">
    <location>
        <begin position="54"/>
        <end position="74"/>
    </location>
</feature>
<dbReference type="EMBL" id="JBHTCF010000001">
    <property type="protein sequence ID" value="MFC7303511.1"/>
    <property type="molecule type" value="Genomic_DNA"/>
</dbReference>
<feature type="domain" description="ABC transmembrane type-1" evidence="9">
    <location>
        <begin position="110"/>
        <end position="322"/>
    </location>
</feature>
<dbReference type="RefSeq" id="WP_381826679.1">
    <property type="nucleotide sequence ID" value="NZ_JBHTCF010000001.1"/>
</dbReference>
<evidence type="ECO:0000256" key="1">
    <source>
        <dbReference type="ARBA" id="ARBA00004651"/>
    </source>
</evidence>
<keyword evidence="2 7" id="KW-0813">Transport</keyword>
<dbReference type="PROSITE" id="PS50928">
    <property type="entry name" value="ABC_TM1"/>
    <property type="match status" value="1"/>
</dbReference>
<evidence type="ECO:0000256" key="6">
    <source>
        <dbReference type="ARBA" id="ARBA00023136"/>
    </source>
</evidence>
<keyword evidence="5 7" id="KW-1133">Transmembrane helix</keyword>
<comment type="similarity">
    <text evidence="7">Belongs to the binding-protein-dependent transport system permease family.</text>
</comment>
<accession>A0ABW2JDQ1</accession>
<dbReference type="SUPFAM" id="SSF161098">
    <property type="entry name" value="MetI-like"/>
    <property type="match status" value="1"/>
</dbReference>
<dbReference type="Gene3D" id="1.10.3720.10">
    <property type="entry name" value="MetI-like"/>
    <property type="match status" value="1"/>
</dbReference>
<dbReference type="PANTHER" id="PTHR43227">
    <property type="entry name" value="BLL4140 PROTEIN"/>
    <property type="match status" value="1"/>
</dbReference>
<feature type="transmembrane region" description="Helical" evidence="7">
    <location>
        <begin position="146"/>
        <end position="166"/>
    </location>
</feature>
<feature type="transmembrane region" description="Helical" evidence="7">
    <location>
        <begin position="198"/>
        <end position="220"/>
    </location>
</feature>
<feature type="transmembrane region" description="Helical" evidence="7">
    <location>
        <begin position="114"/>
        <end position="134"/>
    </location>
</feature>
<proteinExistence type="inferred from homology"/>
<feature type="transmembrane region" description="Helical" evidence="7">
    <location>
        <begin position="241"/>
        <end position="263"/>
    </location>
</feature>
<dbReference type="CDD" id="cd06261">
    <property type="entry name" value="TM_PBP2"/>
    <property type="match status" value="1"/>
</dbReference>